<name>A0A1I1M7V1_9BACT</name>
<dbReference type="InterPro" id="IPR016136">
    <property type="entry name" value="DNA_helicase_N/primase_C"/>
</dbReference>
<dbReference type="OrthoDB" id="9773982at2"/>
<dbReference type="SUPFAM" id="SSF52540">
    <property type="entry name" value="P-loop containing nucleoside triphosphate hydrolases"/>
    <property type="match status" value="1"/>
</dbReference>
<dbReference type="EC" id="5.6.2.3" evidence="11 12"/>
<feature type="region of interest" description="Disordered" evidence="13">
    <location>
        <begin position="463"/>
        <end position="495"/>
    </location>
</feature>
<evidence type="ECO:0000313" key="15">
    <source>
        <dbReference type="EMBL" id="SFC81471.1"/>
    </source>
</evidence>
<dbReference type="STRING" id="927664.SAMN05421780_11069"/>
<comment type="function">
    <text evidence="12">The main replicative DNA helicase, it participates in initiation and elongation during chromosome replication. Travels ahead of the DNA replisome, separating dsDNA into templates for DNA synthesis. A processive ATP-dependent 5'-3' DNA helicase it has DNA-dependent ATPase activity.</text>
</comment>
<dbReference type="GO" id="GO:0016887">
    <property type="term" value="F:ATP hydrolysis activity"/>
    <property type="evidence" value="ECO:0007669"/>
    <property type="project" value="RHEA"/>
</dbReference>
<evidence type="ECO:0000256" key="10">
    <source>
        <dbReference type="ARBA" id="ARBA00048954"/>
    </source>
</evidence>
<evidence type="ECO:0000256" key="2">
    <source>
        <dbReference type="ARBA" id="ARBA00022515"/>
    </source>
</evidence>
<evidence type="ECO:0000256" key="4">
    <source>
        <dbReference type="ARBA" id="ARBA00022741"/>
    </source>
</evidence>
<evidence type="ECO:0000313" key="16">
    <source>
        <dbReference type="Proteomes" id="UP000199514"/>
    </source>
</evidence>
<dbReference type="AlphaFoldDB" id="A0A1I1M7V1"/>
<keyword evidence="6 12" id="KW-0347">Helicase</keyword>
<dbReference type="EMBL" id="FOLE01000010">
    <property type="protein sequence ID" value="SFC81471.1"/>
    <property type="molecule type" value="Genomic_DNA"/>
</dbReference>
<proteinExistence type="inferred from homology"/>
<dbReference type="GO" id="GO:1990077">
    <property type="term" value="C:primosome complex"/>
    <property type="evidence" value="ECO:0007669"/>
    <property type="project" value="UniProtKB-UniRule"/>
</dbReference>
<protein>
    <recommendedName>
        <fullName evidence="11 12">Replicative DNA helicase</fullName>
        <ecNumber evidence="11 12">5.6.2.3</ecNumber>
    </recommendedName>
</protein>
<evidence type="ECO:0000256" key="13">
    <source>
        <dbReference type="SAM" id="MobiDB-lite"/>
    </source>
</evidence>
<evidence type="ECO:0000256" key="5">
    <source>
        <dbReference type="ARBA" id="ARBA00022801"/>
    </source>
</evidence>
<keyword evidence="5 12" id="KW-0378">Hydrolase</keyword>
<dbReference type="GO" id="GO:0005524">
    <property type="term" value="F:ATP binding"/>
    <property type="evidence" value="ECO:0007669"/>
    <property type="project" value="UniProtKB-UniRule"/>
</dbReference>
<dbReference type="GO" id="GO:0006269">
    <property type="term" value="P:DNA replication, synthesis of primer"/>
    <property type="evidence" value="ECO:0007669"/>
    <property type="project" value="UniProtKB-UniRule"/>
</dbReference>
<dbReference type="InterPro" id="IPR027417">
    <property type="entry name" value="P-loop_NTPase"/>
</dbReference>
<dbReference type="RefSeq" id="WP_091515062.1">
    <property type="nucleotide sequence ID" value="NZ_FOLE01000010.1"/>
</dbReference>
<evidence type="ECO:0000256" key="6">
    <source>
        <dbReference type="ARBA" id="ARBA00022806"/>
    </source>
</evidence>
<dbReference type="CDD" id="cd00984">
    <property type="entry name" value="DnaB_C"/>
    <property type="match status" value="1"/>
</dbReference>
<keyword evidence="16" id="KW-1185">Reference proteome</keyword>
<evidence type="ECO:0000259" key="14">
    <source>
        <dbReference type="PROSITE" id="PS51199"/>
    </source>
</evidence>
<dbReference type="Gene3D" id="1.10.860.10">
    <property type="entry name" value="DNAb Helicase, Chain A"/>
    <property type="match status" value="1"/>
</dbReference>
<dbReference type="GO" id="GO:0005829">
    <property type="term" value="C:cytosol"/>
    <property type="evidence" value="ECO:0007669"/>
    <property type="project" value="TreeGrafter"/>
</dbReference>
<keyword evidence="7 12" id="KW-0067">ATP-binding</keyword>
<comment type="catalytic activity">
    <reaction evidence="10 12">
        <text>ATP + H2O = ADP + phosphate + H(+)</text>
        <dbReference type="Rhea" id="RHEA:13065"/>
        <dbReference type="ChEBI" id="CHEBI:15377"/>
        <dbReference type="ChEBI" id="CHEBI:15378"/>
        <dbReference type="ChEBI" id="CHEBI:30616"/>
        <dbReference type="ChEBI" id="CHEBI:43474"/>
        <dbReference type="ChEBI" id="CHEBI:456216"/>
        <dbReference type="EC" id="5.6.2.3"/>
    </reaction>
</comment>
<evidence type="ECO:0000256" key="9">
    <source>
        <dbReference type="ARBA" id="ARBA00023235"/>
    </source>
</evidence>
<evidence type="ECO:0000256" key="8">
    <source>
        <dbReference type="ARBA" id="ARBA00023125"/>
    </source>
</evidence>
<keyword evidence="9" id="KW-0413">Isomerase</keyword>
<dbReference type="PANTHER" id="PTHR30153">
    <property type="entry name" value="REPLICATIVE DNA HELICASE DNAB"/>
    <property type="match status" value="1"/>
</dbReference>
<dbReference type="Proteomes" id="UP000199514">
    <property type="component" value="Unassembled WGS sequence"/>
</dbReference>
<keyword evidence="3 12" id="KW-0235">DNA replication</keyword>
<evidence type="ECO:0000256" key="12">
    <source>
        <dbReference type="RuleBase" id="RU362085"/>
    </source>
</evidence>
<keyword evidence="4 12" id="KW-0547">Nucleotide-binding</keyword>
<dbReference type="PROSITE" id="PS51199">
    <property type="entry name" value="SF4_HELICASE"/>
    <property type="match status" value="1"/>
</dbReference>
<organism evidence="15 16">
    <name type="scientific">Flexibacter flexilis DSM 6793</name>
    <dbReference type="NCBI Taxonomy" id="927664"/>
    <lineage>
        <taxon>Bacteria</taxon>
        <taxon>Pseudomonadati</taxon>
        <taxon>Bacteroidota</taxon>
        <taxon>Cytophagia</taxon>
        <taxon>Cytophagales</taxon>
        <taxon>Flexibacteraceae</taxon>
        <taxon>Flexibacter</taxon>
    </lineage>
</organism>
<accession>A0A1I1M7V1</accession>
<dbReference type="InterPro" id="IPR007694">
    <property type="entry name" value="DNA_helicase_DnaB-like_C"/>
</dbReference>
<dbReference type="PANTHER" id="PTHR30153:SF2">
    <property type="entry name" value="REPLICATIVE DNA HELICASE"/>
    <property type="match status" value="1"/>
</dbReference>
<sequence>MAKKNEPAPRYPEAQDLEAAVIGALLVESDAWLVVADFLNDDCFHDKRNRAIFAAIFALAVDRQKIDILTVSEKLKALGLFNEAGGLSYILACTSNVHSAANIEAHARILAEKSLRRNMIRVADSMKDAAFDETEDVFVQLDRAEKQLFEVLNGFLAKKVQTMVTLSNLFIEDLKSKSQIPDGLTGVPSGLTSLDRITSGWQNTDLIVLAARPGMGKTAMIVTMAINAAKMGKKIALFSLEMSALQLVSRIYANELELDSACFRKGELTEPEWAKVYREAGRISELPIYIDDSAGLTVLQIAAKARRIKETYGLHEIIIDYMQLVSVPESKGRQSNREQDIGSISRGLKMLAKDLDVPVIALSQLSRAVESRTEKRPMLSDLRESGSIEQDADMVVFLYRPEYYGITVDENGTSTIGTAEVIIAKHRNGDLDTVNTRFSGKHSKFSDLSDDVFAAWPKPFETATAWPSERPPEALPKIPDNSNSISSFENDKPPF</sequence>
<evidence type="ECO:0000256" key="3">
    <source>
        <dbReference type="ARBA" id="ARBA00022705"/>
    </source>
</evidence>
<dbReference type="SUPFAM" id="SSF48024">
    <property type="entry name" value="N-terminal domain of DnaB helicase"/>
    <property type="match status" value="1"/>
</dbReference>
<reference evidence="15 16" key="1">
    <citation type="submission" date="2016-10" db="EMBL/GenBank/DDBJ databases">
        <authorList>
            <person name="de Groot N.N."/>
        </authorList>
    </citation>
    <scope>NUCLEOTIDE SEQUENCE [LARGE SCALE GENOMIC DNA]</scope>
    <source>
        <strain evidence="15 16">DSM 6793</strain>
    </source>
</reference>
<evidence type="ECO:0000256" key="11">
    <source>
        <dbReference type="NCBIfam" id="TIGR00665"/>
    </source>
</evidence>
<gene>
    <name evidence="15" type="ORF">SAMN05421780_11069</name>
</gene>
<dbReference type="NCBIfam" id="TIGR00665">
    <property type="entry name" value="DnaB"/>
    <property type="match status" value="1"/>
</dbReference>
<evidence type="ECO:0000256" key="1">
    <source>
        <dbReference type="ARBA" id="ARBA00008428"/>
    </source>
</evidence>
<dbReference type="Pfam" id="PF03796">
    <property type="entry name" value="DnaB_C"/>
    <property type="match status" value="1"/>
</dbReference>
<dbReference type="GO" id="GO:0003677">
    <property type="term" value="F:DNA binding"/>
    <property type="evidence" value="ECO:0007669"/>
    <property type="project" value="UniProtKB-UniRule"/>
</dbReference>
<comment type="similarity">
    <text evidence="1 12">Belongs to the helicase family. DnaB subfamily.</text>
</comment>
<dbReference type="InterPro" id="IPR007693">
    <property type="entry name" value="DNA_helicase_DnaB-like_N"/>
</dbReference>
<dbReference type="GO" id="GO:0043139">
    <property type="term" value="F:5'-3' DNA helicase activity"/>
    <property type="evidence" value="ECO:0007669"/>
    <property type="project" value="UniProtKB-EC"/>
</dbReference>
<dbReference type="InterPro" id="IPR007692">
    <property type="entry name" value="DNA_helicase_DnaB"/>
</dbReference>
<dbReference type="InterPro" id="IPR036185">
    <property type="entry name" value="DNA_heli_DnaB-like_N_sf"/>
</dbReference>
<dbReference type="Pfam" id="PF00772">
    <property type="entry name" value="DnaB"/>
    <property type="match status" value="1"/>
</dbReference>
<keyword evidence="2 12" id="KW-0639">Primosome</keyword>
<evidence type="ECO:0000256" key="7">
    <source>
        <dbReference type="ARBA" id="ARBA00022840"/>
    </source>
</evidence>
<feature type="domain" description="SF4 helicase" evidence="14">
    <location>
        <begin position="180"/>
        <end position="452"/>
    </location>
</feature>
<keyword evidence="8 12" id="KW-0238">DNA-binding</keyword>
<dbReference type="Gene3D" id="3.40.50.300">
    <property type="entry name" value="P-loop containing nucleotide triphosphate hydrolases"/>
    <property type="match status" value="1"/>
</dbReference>